<dbReference type="EMBL" id="RCYA01000004">
    <property type="protein sequence ID" value="RYT43711.1"/>
    <property type="molecule type" value="Genomic_DNA"/>
</dbReference>
<comment type="caution">
    <text evidence="1">The sequence shown here is derived from an EMBL/GenBank/DDBJ whole genome shotgun (WGS) entry which is preliminary data.</text>
</comment>
<accession>A0ABY0HUP6</accession>
<proteinExistence type="predicted"/>
<dbReference type="Proteomes" id="UP000292985">
    <property type="component" value="Unassembled WGS sequence"/>
</dbReference>
<evidence type="ECO:0000313" key="2">
    <source>
        <dbReference type="Proteomes" id="UP000292985"/>
    </source>
</evidence>
<organism evidence="1 2">
    <name type="scientific">Citrobacter amalonaticus</name>
    <dbReference type="NCBI Taxonomy" id="35703"/>
    <lineage>
        <taxon>Bacteria</taxon>
        <taxon>Pseudomonadati</taxon>
        <taxon>Pseudomonadota</taxon>
        <taxon>Gammaproteobacteria</taxon>
        <taxon>Enterobacterales</taxon>
        <taxon>Enterobacteriaceae</taxon>
        <taxon>Citrobacter</taxon>
    </lineage>
</organism>
<name>A0ABY0HUP6_CITAM</name>
<keyword evidence="2" id="KW-1185">Reference proteome</keyword>
<sequence length="169" mass="19141">MGHLLKRNHNFSSPYGEGFVQPKFSAVQRAYNTEKLTMTTSKNVTELQPRMTREQLIDAARTAAKYLPVASAQLMNELATRLATTCDALCESMEQRNALANENTVLREDVTSWAKECDRIVERHTKTRCNMHLLEAQRELRDLTPVTDAVINIAEEHKSISSQHRGVQA</sequence>
<reference evidence="1 2" key="1">
    <citation type="journal article" date="2019" name="Science, e1252229">
        <title>Invertible promoters mediate bacterial phase variation, antibiotic resistance, and host adaptation in the gut.</title>
        <authorList>
            <person name="Jiang X."/>
            <person name="Hall A.B."/>
            <person name="Arthur T.D."/>
            <person name="Plichta D.R."/>
            <person name="Covington C.T."/>
            <person name="Poyet M."/>
            <person name="Crothers J."/>
            <person name="Moses P.L."/>
            <person name="Tolonen A.C."/>
            <person name="Vlamakis H."/>
            <person name="Alm E.J."/>
            <person name="Xavier R.J."/>
        </authorList>
    </citation>
    <scope>NUCLEOTIDE SEQUENCE [LARGE SCALE GENOMIC DNA]</scope>
    <source>
        <strain evidence="2">ca_0067</strain>
    </source>
</reference>
<protein>
    <submittedName>
        <fullName evidence="1">Uncharacterized protein</fullName>
    </submittedName>
</protein>
<gene>
    <name evidence="1" type="ORF">EAJ18_11575</name>
</gene>
<evidence type="ECO:0000313" key="1">
    <source>
        <dbReference type="EMBL" id="RYT43711.1"/>
    </source>
</evidence>